<keyword evidence="3 7" id="KW-0812">Transmembrane</keyword>
<dbReference type="PROSITE" id="PS50850">
    <property type="entry name" value="MFS"/>
    <property type="match status" value="1"/>
</dbReference>
<organism evidence="9">
    <name type="scientific">Phaedon cochleariae</name>
    <name type="common">Mustard beetle</name>
    <dbReference type="NCBI Taxonomy" id="80249"/>
    <lineage>
        <taxon>Eukaryota</taxon>
        <taxon>Metazoa</taxon>
        <taxon>Ecdysozoa</taxon>
        <taxon>Arthropoda</taxon>
        <taxon>Hexapoda</taxon>
        <taxon>Insecta</taxon>
        <taxon>Pterygota</taxon>
        <taxon>Neoptera</taxon>
        <taxon>Endopterygota</taxon>
        <taxon>Coleoptera</taxon>
        <taxon>Polyphaga</taxon>
        <taxon>Cucujiformia</taxon>
        <taxon>Chrysomeloidea</taxon>
        <taxon>Chrysomelidae</taxon>
        <taxon>Chrysomelinae</taxon>
        <taxon>Chrysomelini</taxon>
        <taxon>Phaedon</taxon>
    </lineage>
</organism>
<feature type="domain" description="Major facilitator superfamily (MFS) profile" evidence="8">
    <location>
        <begin position="45"/>
        <end position="395"/>
    </location>
</feature>
<keyword evidence="9" id="KW-0762">Sugar transport</keyword>
<keyword evidence="6" id="KW-0325">Glycoprotein</keyword>
<dbReference type="PANTHER" id="PTHR48020">
    <property type="entry name" value="PROTON MYO-INOSITOL COTRANSPORTER"/>
    <property type="match status" value="1"/>
</dbReference>
<feature type="transmembrane region" description="Helical" evidence="7">
    <location>
        <begin position="99"/>
        <end position="120"/>
    </location>
</feature>
<dbReference type="EMBL" id="GAPU01000043">
    <property type="protein sequence ID" value="JAB84592.1"/>
    <property type="molecule type" value="Transcribed_RNA"/>
</dbReference>
<keyword evidence="2" id="KW-0813">Transport</keyword>
<feature type="transmembrane region" description="Helical" evidence="7">
    <location>
        <begin position="305"/>
        <end position="324"/>
    </location>
</feature>
<protein>
    <submittedName>
        <fullName evidence="9">Putative sugar transporter</fullName>
    </submittedName>
</protein>
<evidence type="ECO:0000256" key="4">
    <source>
        <dbReference type="ARBA" id="ARBA00022989"/>
    </source>
</evidence>
<evidence type="ECO:0000256" key="2">
    <source>
        <dbReference type="ARBA" id="ARBA00022448"/>
    </source>
</evidence>
<dbReference type="PRINTS" id="PR00171">
    <property type="entry name" value="SUGRTRNSPORT"/>
</dbReference>
<feature type="transmembrane region" description="Helical" evidence="7">
    <location>
        <begin position="371"/>
        <end position="392"/>
    </location>
</feature>
<keyword evidence="4 7" id="KW-1133">Transmembrane helix</keyword>
<dbReference type="Gene3D" id="1.20.1250.20">
    <property type="entry name" value="MFS general substrate transporter like domains"/>
    <property type="match status" value="2"/>
</dbReference>
<feature type="transmembrane region" description="Helical" evidence="7">
    <location>
        <begin position="40"/>
        <end position="58"/>
    </location>
</feature>
<accession>W4VSD7</accession>
<dbReference type="GO" id="GO:0022857">
    <property type="term" value="F:transmembrane transporter activity"/>
    <property type="evidence" value="ECO:0007669"/>
    <property type="project" value="InterPro"/>
</dbReference>
<evidence type="ECO:0000259" key="8">
    <source>
        <dbReference type="PROSITE" id="PS50850"/>
    </source>
</evidence>
<feature type="transmembrane region" description="Helical" evidence="7">
    <location>
        <begin position="344"/>
        <end position="364"/>
    </location>
</feature>
<reference evidence="9" key="1">
    <citation type="journal article" date="2013" name="PLoS ONE">
        <title>Putative Sugar Transporters of the Mustard Leaf Beetle Phaedon cochleariae: Their Phylogeny and Role for Nutrient Supply in Larval Defensive Glands.</title>
        <authorList>
            <person name="Stock M."/>
            <person name="Gretscher R.R."/>
            <person name="Groth M."/>
            <person name="Eiserloh S."/>
            <person name="Boland W."/>
            <person name="Burse A."/>
        </authorList>
    </citation>
    <scope>NUCLEOTIDE SEQUENCE</scope>
</reference>
<dbReference type="InterPro" id="IPR020846">
    <property type="entry name" value="MFS_dom"/>
</dbReference>
<evidence type="ECO:0000256" key="6">
    <source>
        <dbReference type="ARBA" id="ARBA00023180"/>
    </source>
</evidence>
<keyword evidence="5 7" id="KW-0472">Membrane</keyword>
<feature type="non-terminal residue" evidence="9">
    <location>
        <position position="395"/>
    </location>
</feature>
<dbReference type="InterPro" id="IPR005828">
    <property type="entry name" value="MFS_sugar_transport-like"/>
</dbReference>
<dbReference type="PANTHER" id="PTHR48020:SF12">
    <property type="entry name" value="PROTON MYO-INOSITOL COTRANSPORTER"/>
    <property type="match status" value="1"/>
</dbReference>
<evidence type="ECO:0000313" key="9">
    <source>
        <dbReference type="EMBL" id="JAB84592.1"/>
    </source>
</evidence>
<name>W4VSD7_PHACE</name>
<dbReference type="AlphaFoldDB" id="W4VSD7"/>
<dbReference type="InterPro" id="IPR050814">
    <property type="entry name" value="Myo-inositol_Transporter"/>
</dbReference>
<feature type="transmembrane region" description="Helical" evidence="7">
    <location>
        <begin position="150"/>
        <end position="170"/>
    </location>
</feature>
<sequence length="395" mass="42505">MTDRLQNYDDLDRTQRNVPREQVDWALIDRRRSVFCLRANFVWSAVISASTGSMLFGLNTAVLNTVGDHIASEFHWCGDDEREVDCARGKLLKTLASTAVFLGAAVSASLCGSAVARFGLRTSTLSVMLFFFVGIIASCCANSFSSLLFARLTVGLGVGAISGITPNYIAEMTPAKSRGRFGVLHQIVVVGSQLLTMILGLCFIAIPDQSSATSATWRLPLRNKIWWRVMLAVPLIPTALSVLYFGVVLKCETPSYYAARGDVEDAELVLKRIYGGKDVQSEVAAVAPPPSGGGSWGGREYWHSLVVGVGVALFQQFTGINAFITNSNSLFKEAGLSSETATYASIGVTAANVLATVVPLLALDRVGRRPLLVYGAVGMTLSTLPAAVAYWLEWE</sequence>
<evidence type="ECO:0000256" key="7">
    <source>
        <dbReference type="SAM" id="Phobius"/>
    </source>
</evidence>
<evidence type="ECO:0000256" key="5">
    <source>
        <dbReference type="ARBA" id="ARBA00023136"/>
    </source>
</evidence>
<reference evidence="9" key="2">
    <citation type="journal article" date="2014" name="Proc. R. Soc. B">
        <title>Independently recruited oxidases from the glucose-methanol-choline oxidoreductase family enabled chemical defences in leaf beetle larvae (subtribe Chrysomelina) to evolve.</title>
        <authorList>
            <person name="Rahfeld P."/>
            <person name="Kirsch R."/>
            <person name="Kugel S."/>
            <person name="Wielsch N."/>
            <person name="Stock M."/>
            <person name="Groth M."/>
            <person name="Boland W."/>
            <person name="Burse A."/>
        </authorList>
    </citation>
    <scope>NUCLEOTIDE SEQUENCE</scope>
</reference>
<feature type="transmembrane region" description="Helical" evidence="7">
    <location>
        <begin position="182"/>
        <end position="206"/>
    </location>
</feature>
<dbReference type="InterPro" id="IPR036259">
    <property type="entry name" value="MFS_trans_sf"/>
</dbReference>
<dbReference type="GO" id="GO:0016020">
    <property type="term" value="C:membrane"/>
    <property type="evidence" value="ECO:0007669"/>
    <property type="project" value="UniProtKB-SubCell"/>
</dbReference>
<proteinExistence type="predicted"/>
<feature type="transmembrane region" description="Helical" evidence="7">
    <location>
        <begin position="127"/>
        <end position="144"/>
    </location>
</feature>
<dbReference type="InterPro" id="IPR003663">
    <property type="entry name" value="Sugar/inositol_transpt"/>
</dbReference>
<dbReference type="Pfam" id="PF00083">
    <property type="entry name" value="Sugar_tr"/>
    <property type="match status" value="1"/>
</dbReference>
<evidence type="ECO:0000256" key="1">
    <source>
        <dbReference type="ARBA" id="ARBA00004141"/>
    </source>
</evidence>
<comment type="subcellular location">
    <subcellularLocation>
        <location evidence="1">Membrane</location>
        <topology evidence="1">Multi-pass membrane protein</topology>
    </subcellularLocation>
</comment>
<feature type="transmembrane region" description="Helical" evidence="7">
    <location>
        <begin position="226"/>
        <end position="247"/>
    </location>
</feature>
<dbReference type="SUPFAM" id="SSF103473">
    <property type="entry name" value="MFS general substrate transporter"/>
    <property type="match status" value="1"/>
</dbReference>
<evidence type="ECO:0000256" key="3">
    <source>
        <dbReference type="ARBA" id="ARBA00022692"/>
    </source>
</evidence>